<proteinExistence type="predicted"/>
<dbReference type="EMBL" id="KQ086024">
    <property type="protein sequence ID" value="KLO10500.1"/>
    <property type="molecule type" value="Genomic_DNA"/>
</dbReference>
<dbReference type="AlphaFoldDB" id="A0A0H2RF71"/>
<dbReference type="OrthoDB" id="3054074at2759"/>
<feature type="region of interest" description="Disordered" evidence="1">
    <location>
        <begin position="362"/>
        <end position="382"/>
    </location>
</feature>
<feature type="non-terminal residue" evidence="2">
    <location>
        <position position="1"/>
    </location>
</feature>
<protein>
    <submittedName>
        <fullName evidence="2">Uncharacterized protein</fullName>
    </submittedName>
</protein>
<gene>
    <name evidence="2" type="ORF">SCHPADRAFT_930495</name>
</gene>
<dbReference type="Proteomes" id="UP000053477">
    <property type="component" value="Unassembled WGS sequence"/>
</dbReference>
<name>A0A0H2RF71_9AGAM</name>
<keyword evidence="3" id="KW-1185">Reference proteome</keyword>
<sequence length="476" mass="54502">MLGGSSAIALHVTPNSSRTSLQSEVRNDDTTSVYSYRSTVSTNYTMSNLPGPGRLLGNFYSWLGTLFEKHFEGSGNLARSRTNFEAEAMLRDYRVIYSMLRSGYTREVECVCRILLTCAGSTNSLVQIRAFWTIIDYSIEQPSKIRAAFMNIFQEGMDAGEIVISSWKKPGIKYSIWWEYYYKLVIRCLSVDSSPLLEAARSTNFASRDKKFSDFERILLNRGDTTDSLLAIRFVSRYWAGRGIESYVRKRGFANPALVNFSAWLITHWEVHFAMSAQENRHLSSLSSFWTSGYLICGLWRSIQSFRTDELEGILEDDSQLVLWVHIYTLHFILPPWKNLCHDFLTNAAYTKLSTKLSQIEESHGHDIRKRFPPEQGSPSAEGMKSVELDAISLEMESVPADLVPPGNFVPPGRSIRHFYHFGASQLFLTLAPTWRLCIICSFPQFVAAKRLKFFEQFKAEQYRRASEADDFRGRF</sequence>
<feature type="compositionally biased region" description="Basic and acidic residues" evidence="1">
    <location>
        <begin position="362"/>
        <end position="373"/>
    </location>
</feature>
<evidence type="ECO:0000313" key="3">
    <source>
        <dbReference type="Proteomes" id="UP000053477"/>
    </source>
</evidence>
<reference evidence="2 3" key="1">
    <citation type="submission" date="2015-04" db="EMBL/GenBank/DDBJ databases">
        <title>Complete genome sequence of Schizopora paradoxa KUC8140, a cosmopolitan wood degrader in East Asia.</title>
        <authorList>
            <consortium name="DOE Joint Genome Institute"/>
            <person name="Min B."/>
            <person name="Park H."/>
            <person name="Jang Y."/>
            <person name="Kim J.-J."/>
            <person name="Kim K.H."/>
            <person name="Pangilinan J."/>
            <person name="Lipzen A."/>
            <person name="Riley R."/>
            <person name="Grigoriev I.V."/>
            <person name="Spatafora J.W."/>
            <person name="Choi I.-G."/>
        </authorList>
    </citation>
    <scope>NUCLEOTIDE SEQUENCE [LARGE SCALE GENOMIC DNA]</scope>
    <source>
        <strain evidence="2 3">KUC8140</strain>
    </source>
</reference>
<evidence type="ECO:0000313" key="2">
    <source>
        <dbReference type="EMBL" id="KLO10500.1"/>
    </source>
</evidence>
<evidence type="ECO:0000256" key="1">
    <source>
        <dbReference type="SAM" id="MobiDB-lite"/>
    </source>
</evidence>
<dbReference type="InParanoid" id="A0A0H2RF71"/>
<organism evidence="2 3">
    <name type="scientific">Schizopora paradoxa</name>
    <dbReference type="NCBI Taxonomy" id="27342"/>
    <lineage>
        <taxon>Eukaryota</taxon>
        <taxon>Fungi</taxon>
        <taxon>Dikarya</taxon>
        <taxon>Basidiomycota</taxon>
        <taxon>Agaricomycotina</taxon>
        <taxon>Agaricomycetes</taxon>
        <taxon>Hymenochaetales</taxon>
        <taxon>Schizoporaceae</taxon>
        <taxon>Schizopora</taxon>
    </lineage>
</organism>
<accession>A0A0H2RF71</accession>